<dbReference type="Proteomes" id="UP000253153">
    <property type="component" value="Unassembled WGS sequence"/>
</dbReference>
<dbReference type="EMBL" id="QKXC01000133">
    <property type="protein sequence ID" value="RBR17334.1"/>
    <property type="molecule type" value="Genomic_DNA"/>
</dbReference>
<reference evidence="2 3" key="1">
    <citation type="submission" date="2018-06" db="EMBL/GenBank/DDBJ databases">
        <title>Fusarium incarnatum-equiseti species complex species 28.</title>
        <authorList>
            <person name="Gardiner D.M."/>
        </authorList>
    </citation>
    <scope>NUCLEOTIDE SEQUENCE [LARGE SCALE GENOMIC DNA]</scope>
    <source>
        <strain evidence="2 3">FIESC_28</strain>
    </source>
</reference>
<evidence type="ECO:0000313" key="2">
    <source>
        <dbReference type="EMBL" id="RBR17334.1"/>
    </source>
</evidence>
<dbReference type="GeneID" id="41995931"/>
<gene>
    <name evidence="2" type="ORF">FIESC28_06491</name>
</gene>
<name>A0A366RJJ6_9HYPO</name>
<dbReference type="OrthoDB" id="10256055at2759"/>
<dbReference type="PANTHER" id="PTHR41677">
    <property type="entry name" value="YALI0B19030P"/>
    <property type="match status" value="1"/>
</dbReference>
<accession>A0A366RJJ6</accession>
<organism evidence="2 3">
    <name type="scientific">Fusarium coffeatum</name>
    <dbReference type="NCBI Taxonomy" id="231269"/>
    <lineage>
        <taxon>Eukaryota</taxon>
        <taxon>Fungi</taxon>
        <taxon>Dikarya</taxon>
        <taxon>Ascomycota</taxon>
        <taxon>Pezizomycotina</taxon>
        <taxon>Sordariomycetes</taxon>
        <taxon>Hypocreomycetidae</taxon>
        <taxon>Hypocreales</taxon>
        <taxon>Nectriaceae</taxon>
        <taxon>Fusarium</taxon>
        <taxon>Fusarium incarnatum-equiseti species complex</taxon>
    </lineage>
</organism>
<evidence type="ECO:0000256" key="1">
    <source>
        <dbReference type="SAM" id="MobiDB-lite"/>
    </source>
</evidence>
<sequence length="338" mass="38186">MASVINNIPTGKPAPLAVGPTNTTPLRATNKIPRHVIEAVQAIPAEEFDAKKHVNFEFPKRTYTMQDWGYENQGISPIAGSDPFPLFTEAAAKQVRRELLSDDVLKTCQYTSTFTRNQIRGYTQKQAPFAHALWKSPEVQNAVSAVAGIDLIHAFEYEIGHLNLFFSDGEDDKDDKTNLGFSWHYDSFPFVCVTMLSDCSDMKGGETVILKSDGEILKVRGPTMGRYIKHAALKAIGKERISFITAFRPKSPSVRDELVLTGSRLISNQSELWYDYCTYRADALQVRSREHARQLRMKQASGIKFDPEAVREFRQEQKDMLDATLLEMIPIYDIVEVE</sequence>
<dbReference type="AlphaFoldDB" id="A0A366RJJ6"/>
<proteinExistence type="predicted"/>
<protein>
    <recommendedName>
        <fullName evidence="4">Fe2OG dioxygenase domain-containing protein</fullName>
    </recommendedName>
</protein>
<dbReference type="RefSeq" id="XP_031015320.1">
    <property type="nucleotide sequence ID" value="XM_031160635.1"/>
</dbReference>
<dbReference type="PANTHER" id="PTHR41677:SF1">
    <property type="entry name" value="FE2OG DIOXYGENASE DOMAIN-CONTAINING PROTEIN"/>
    <property type="match status" value="1"/>
</dbReference>
<keyword evidence="3" id="KW-1185">Reference proteome</keyword>
<comment type="caution">
    <text evidence="2">The sequence shown here is derived from an EMBL/GenBank/DDBJ whole genome shotgun (WGS) entry which is preliminary data.</text>
</comment>
<evidence type="ECO:0008006" key="4">
    <source>
        <dbReference type="Google" id="ProtNLM"/>
    </source>
</evidence>
<evidence type="ECO:0000313" key="3">
    <source>
        <dbReference type="Proteomes" id="UP000253153"/>
    </source>
</evidence>
<feature type="region of interest" description="Disordered" evidence="1">
    <location>
        <begin position="1"/>
        <end position="22"/>
    </location>
</feature>